<evidence type="ECO:0000256" key="3">
    <source>
        <dbReference type="ARBA" id="ARBA00008085"/>
    </source>
</evidence>
<proteinExistence type="inferred from homology"/>
<keyword evidence="6" id="KW-0479">Metal-binding</keyword>
<dbReference type="EC" id="3.5.4.16" evidence="6"/>
<reference evidence="8 9" key="1">
    <citation type="submission" date="2015-11" db="EMBL/GenBank/DDBJ databases">
        <title>Permanent draft genome of Psychrobacter piscatorii LQ58.</title>
        <authorList>
            <person name="Zhou M."/>
            <person name="Dong B."/>
            <person name="Liu Q."/>
        </authorList>
    </citation>
    <scope>NUCLEOTIDE SEQUENCE [LARGE SCALE GENOMIC DNA]</scope>
    <source>
        <strain evidence="8 9">LQ58</strain>
    </source>
</reference>
<evidence type="ECO:0000256" key="6">
    <source>
        <dbReference type="HAMAP-Rule" id="MF_00223"/>
    </source>
</evidence>
<evidence type="ECO:0000259" key="7">
    <source>
        <dbReference type="Pfam" id="PF01227"/>
    </source>
</evidence>
<dbReference type="Gene3D" id="1.10.286.10">
    <property type="match status" value="1"/>
</dbReference>
<dbReference type="InterPro" id="IPR043133">
    <property type="entry name" value="GTP-CH-I_C/QueF"/>
</dbReference>
<dbReference type="NCBIfam" id="TIGR00063">
    <property type="entry name" value="folE"/>
    <property type="match status" value="1"/>
</dbReference>
<keyword evidence="6" id="KW-0862">Zinc</keyword>
<dbReference type="GO" id="GO:0006729">
    <property type="term" value="P:tetrahydrobiopterin biosynthetic process"/>
    <property type="evidence" value="ECO:0007669"/>
    <property type="project" value="TreeGrafter"/>
</dbReference>
<dbReference type="HAMAP" id="MF_00223">
    <property type="entry name" value="FolE"/>
    <property type="match status" value="1"/>
</dbReference>
<dbReference type="EMBL" id="LNDJ01000064">
    <property type="protein sequence ID" value="KRU22525.1"/>
    <property type="molecule type" value="Genomic_DNA"/>
</dbReference>
<dbReference type="PANTHER" id="PTHR11109:SF7">
    <property type="entry name" value="GTP CYCLOHYDROLASE 1"/>
    <property type="match status" value="1"/>
</dbReference>
<comment type="pathway">
    <text evidence="2 6">Cofactor biosynthesis; 7,8-dihydroneopterin triphosphate biosynthesis; 7,8-dihydroneopterin triphosphate from GTP: step 1/1.</text>
</comment>
<keyword evidence="6" id="KW-0342">GTP-binding</keyword>
<dbReference type="NCBIfam" id="NF006825">
    <property type="entry name" value="PRK09347.1-2"/>
    <property type="match status" value="1"/>
</dbReference>
<dbReference type="GO" id="GO:0005737">
    <property type="term" value="C:cytoplasm"/>
    <property type="evidence" value="ECO:0007669"/>
    <property type="project" value="TreeGrafter"/>
</dbReference>
<dbReference type="UniPathway" id="UPA00848">
    <property type="reaction ID" value="UER00151"/>
</dbReference>
<dbReference type="AlphaFoldDB" id="A0A0T6DSP5"/>
<keyword evidence="4 6" id="KW-0554">One-carbon metabolism</keyword>
<dbReference type="SUPFAM" id="SSF55620">
    <property type="entry name" value="Tetrahydrobiopterin biosynthesis enzymes-like"/>
    <property type="match status" value="1"/>
</dbReference>
<evidence type="ECO:0000256" key="2">
    <source>
        <dbReference type="ARBA" id="ARBA00005080"/>
    </source>
</evidence>
<dbReference type="InterPro" id="IPR020602">
    <property type="entry name" value="GTP_CycHdrlase_I_dom"/>
</dbReference>
<dbReference type="GO" id="GO:0005525">
    <property type="term" value="F:GTP binding"/>
    <property type="evidence" value="ECO:0007669"/>
    <property type="project" value="UniProtKB-KW"/>
</dbReference>
<evidence type="ECO:0000256" key="5">
    <source>
        <dbReference type="ARBA" id="ARBA00022801"/>
    </source>
</evidence>
<dbReference type="NCBIfam" id="NF006826">
    <property type="entry name" value="PRK09347.1-3"/>
    <property type="match status" value="1"/>
</dbReference>
<dbReference type="Pfam" id="PF01227">
    <property type="entry name" value="GTP_cyclohydroI"/>
    <property type="match status" value="1"/>
</dbReference>
<feature type="binding site" evidence="6">
    <location>
        <position position="89"/>
    </location>
    <ligand>
        <name>Zn(2+)</name>
        <dbReference type="ChEBI" id="CHEBI:29105"/>
    </ligand>
</feature>
<gene>
    <name evidence="6" type="primary">folE</name>
    <name evidence="8" type="ORF">AS194_07925</name>
</gene>
<dbReference type="GO" id="GO:0008270">
    <property type="term" value="F:zinc ion binding"/>
    <property type="evidence" value="ECO:0007669"/>
    <property type="project" value="UniProtKB-UniRule"/>
</dbReference>
<dbReference type="InterPro" id="IPR043134">
    <property type="entry name" value="GTP-CH-I_N"/>
</dbReference>
<dbReference type="GO" id="GO:0006730">
    <property type="term" value="P:one-carbon metabolic process"/>
    <property type="evidence" value="ECO:0007669"/>
    <property type="project" value="UniProtKB-UniRule"/>
</dbReference>
<evidence type="ECO:0000256" key="1">
    <source>
        <dbReference type="ARBA" id="ARBA00001052"/>
    </source>
</evidence>
<keyword evidence="9" id="KW-1185">Reference proteome</keyword>
<keyword evidence="6" id="KW-0547">Nucleotide-binding</keyword>
<dbReference type="GO" id="GO:0003934">
    <property type="term" value="F:GTP cyclohydrolase I activity"/>
    <property type="evidence" value="ECO:0007669"/>
    <property type="project" value="UniProtKB-UniRule"/>
</dbReference>
<comment type="caution">
    <text evidence="8">The sequence shown here is derived from an EMBL/GenBank/DDBJ whole genome shotgun (WGS) entry which is preliminary data.</text>
</comment>
<feature type="domain" description="GTP cyclohydrolase I" evidence="7">
    <location>
        <begin position="21"/>
        <end position="194"/>
    </location>
</feature>
<dbReference type="STRING" id="554343.AS194_07925"/>
<dbReference type="Proteomes" id="UP000051202">
    <property type="component" value="Unassembled WGS sequence"/>
</dbReference>
<dbReference type="InterPro" id="IPR018234">
    <property type="entry name" value="GTP_CycHdrlase_I_CS"/>
</dbReference>
<dbReference type="PANTHER" id="PTHR11109">
    <property type="entry name" value="GTP CYCLOHYDROLASE I"/>
    <property type="match status" value="1"/>
</dbReference>
<name>A0A0T6DSP5_9GAMM</name>
<comment type="subunit">
    <text evidence="6">Homopolymer.</text>
</comment>
<dbReference type="Gene3D" id="3.30.1130.10">
    <property type="match status" value="1"/>
</dbReference>
<evidence type="ECO:0000256" key="4">
    <source>
        <dbReference type="ARBA" id="ARBA00022563"/>
    </source>
</evidence>
<dbReference type="GO" id="GO:0046654">
    <property type="term" value="P:tetrahydrofolate biosynthetic process"/>
    <property type="evidence" value="ECO:0007669"/>
    <property type="project" value="UniProtKB-UniRule"/>
</dbReference>
<protein>
    <recommendedName>
        <fullName evidence="6">GTP cyclohydrolase 1</fullName>
        <ecNumber evidence="6">3.5.4.16</ecNumber>
    </recommendedName>
    <alternativeName>
        <fullName evidence="6">GTP cyclohydrolase I</fullName>
        <shortName evidence="6">GTP-CH-I</shortName>
    </alternativeName>
</protein>
<dbReference type="PROSITE" id="PS00859">
    <property type="entry name" value="GTP_CYCLOHYDROL_1_1"/>
    <property type="match status" value="1"/>
</dbReference>
<feature type="binding site" evidence="6">
    <location>
        <position position="92"/>
    </location>
    <ligand>
        <name>Zn(2+)</name>
        <dbReference type="ChEBI" id="CHEBI:29105"/>
    </ligand>
</feature>
<dbReference type="InterPro" id="IPR001474">
    <property type="entry name" value="GTP_CycHdrlase_I"/>
</dbReference>
<sequence length="203" mass="22605">MAAKLMSNTPIITPDYKDSTESYRQLIGSTGEDLNRPGLLDTPVRAAKAFAHLTKGYHQSIEEVVNDAVFPSANRELVLVQNIEFYSLCEHHMLPFHGVAHIGYLPDGQVLGLSKFARIVDMFARRLQIQENLSEQIAQAIMDVTGCRGVAVVMDASHMCMMMRGVSKQHSTTRSTAMLGEYQHNNQARNEFLGAVPKRQPAF</sequence>
<accession>A0A0T6DSP5</accession>
<feature type="binding site" evidence="6">
    <location>
        <position position="160"/>
    </location>
    <ligand>
        <name>Zn(2+)</name>
        <dbReference type="ChEBI" id="CHEBI:29105"/>
    </ligand>
</feature>
<dbReference type="FunFam" id="3.30.1130.10:FF:000001">
    <property type="entry name" value="GTP cyclohydrolase 1"/>
    <property type="match status" value="1"/>
</dbReference>
<evidence type="ECO:0000313" key="8">
    <source>
        <dbReference type="EMBL" id="KRU22525.1"/>
    </source>
</evidence>
<dbReference type="PROSITE" id="PS00860">
    <property type="entry name" value="GTP_CYCLOHYDROL_1_2"/>
    <property type="match status" value="1"/>
</dbReference>
<evidence type="ECO:0000313" key="9">
    <source>
        <dbReference type="Proteomes" id="UP000051202"/>
    </source>
</evidence>
<comment type="similarity">
    <text evidence="3 6">Belongs to the GTP cyclohydrolase I family.</text>
</comment>
<keyword evidence="5 6" id="KW-0378">Hydrolase</keyword>
<comment type="catalytic activity">
    <reaction evidence="1 6">
        <text>GTP + H2O = 7,8-dihydroneopterin 3'-triphosphate + formate + H(+)</text>
        <dbReference type="Rhea" id="RHEA:17473"/>
        <dbReference type="ChEBI" id="CHEBI:15377"/>
        <dbReference type="ChEBI" id="CHEBI:15378"/>
        <dbReference type="ChEBI" id="CHEBI:15740"/>
        <dbReference type="ChEBI" id="CHEBI:37565"/>
        <dbReference type="ChEBI" id="CHEBI:58462"/>
        <dbReference type="EC" id="3.5.4.16"/>
    </reaction>
</comment>
<organism evidence="8 9">
    <name type="scientific">Psychrobacter piscatorii</name>
    <dbReference type="NCBI Taxonomy" id="554343"/>
    <lineage>
        <taxon>Bacteria</taxon>
        <taxon>Pseudomonadati</taxon>
        <taxon>Pseudomonadota</taxon>
        <taxon>Gammaproteobacteria</taxon>
        <taxon>Moraxellales</taxon>
        <taxon>Moraxellaceae</taxon>
        <taxon>Psychrobacter</taxon>
    </lineage>
</organism>